<dbReference type="EMBL" id="VYSB01000009">
    <property type="protein sequence ID" value="MYZ52393.1"/>
    <property type="molecule type" value="Genomic_DNA"/>
</dbReference>
<dbReference type="Pfam" id="PF08241">
    <property type="entry name" value="Methyltransf_11"/>
    <property type="match status" value="1"/>
</dbReference>
<dbReference type="Gene3D" id="3.40.50.150">
    <property type="entry name" value="Vaccinia Virus protein VP39"/>
    <property type="match status" value="1"/>
</dbReference>
<keyword evidence="2" id="KW-0808">Transferase</keyword>
<dbReference type="RefSeq" id="WP_161125240.1">
    <property type="nucleotide sequence ID" value="NZ_CAXYWD010000049.1"/>
</dbReference>
<sequence length="213" mass="23387">MAKIQPYEAHADRYDAWFERHEAAYIAELLALRPFVPLSGHGLEIGVGSGRFAAPLGVRVGIDPSRAMLGHARARGLEVVQGVAEALPFEDSRFDHVLVVTTLCFVDSPQAMLLQARRVLRPGGDLVLGFIDRDSSLGRHYESHREASVFYRDATFYSAGEVERLLVEAGFDVRSWAQTLTHALADDEQIEAARPGHGQGGFVVVHARNDKVG</sequence>
<dbReference type="GO" id="GO:0008757">
    <property type="term" value="F:S-adenosylmethionine-dependent methyltransferase activity"/>
    <property type="evidence" value="ECO:0007669"/>
    <property type="project" value="InterPro"/>
</dbReference>
<accession>A0A7C9IXN8</accession>
<proteinExistence type="predicted"/>
<dbReference type="CDD" id="cd02440">
    <property type="entry name" value="AdoMet_MTases"/>
    <property type="match status" value="1"/>
</dbReference>
<organism evidence="2 3">
    <name type="scientific">Malikia spinosa</name>
    <dbReference type="NCBI Taxonomy" id="86180"/>
    <lineage>
        <taxon>Bacteria</taxon>
        <taxon>Pseudomonadati</taxon>
        <taxon>Pseudomonadota</taxon>
        <taxon>Betaproteobacteria</taxon>
        <taxon>Burkholderiales</taxon>
        <taxon>Comamonadaceae</taxon>
        <taxon>Malikia</taxon>
    </lineage>
</organism>
<dbReference type="Proteomes" id="UP000481947">
    <property type="component" value="Unassembled WGS sequence"/>
</dbReference>
<feature type="domain" description="Methyltransferase type 11" evidence="1">
    <location>
        <begin position="43"/>
        <end position="127"/>
    </location>
</feature>
<comment type="caution">
    <text evidence="2">The sequence shown here is derived from an EMBL/GenBank/DDBJ whole genome shotgun (WGS) entry which is preliminary data.</text>
</comment>
<evidence type="ECO:0000259" key="1">
    <source>
        <dbReference type="Pfam" id="PF08241"/>
    </source>
</evidence>
<dbReference type="GO" id="GO:0032259">
    <property type="term" value="P:methylation"/>
    <property type="evidence" value="ECO:0007669"/>
    <property type="project" value="UniProtKB-KW"/>
</dbReference>
<evidence type="ECO:0000313" key="3">
    <source>
        <dbReference type="Proteomes" id="UP000481947"/>
    </source>
</evidence>
<reference evidence="2 3" key="1">
    <citation type="submission" date="2019-09" db="EMBL/GenBank/DDBJ databases">
        <title>Identification of Malikia spinosa a prominent benzene-, toluene-, and ethylbenzene-degrading bacterium: enrichment, isolation and whole genome sequencing.</title>
        <authorList>
            <person name="Tancsics A."/>
            <person name="Revesz F."/>
            <person name="Kriszt B."/>
        </authorList>
    </citation>
    <scope>NUCLEOTIDE SEQUENCE [LARGE SCALE GENOMIC DNA]</scope>
    <source>
        <strain evidence="2 3">AB6</strain>
    </source>
</reference>
<protein>
    <submittedName>
        <fullName evidence="2">Class I SAM-dependent methyltransferase</fullName>
    </submittedName>
</protein>
<dbReference type="PANTHER" id="PTHR42912:SF80">
    <property type="entry name" value="METHYLTRANSFERASE DOMAIN-CONTAINING PROTEIN"/>
    <property type="match status" value="1"/>
</dbReference>
<gene>
    <name evidence="2" type="ORF">F5985_09675</name>
</gene>
<dbReference type="PANTHER" id="PTHR42912">
    <property type="entry name" value="METHYLTRANSFERASE"/>
    <property type="match status" value="1"/>
</dbReference>
<dbReference type="SUPFAM" id="SSF53335">
    <property type="entry name" value="S-adenosyl-L-methionine-dependent methyltransferases"/>
    <property type="match status" value="1"/>
</dbReference>
<evidence type="ECO:0000313" key="2">
    <source>
        <dbReference type="EMBL" id="MYZ52393.1"/>
    </source>
</evidence>
<dbReference type="InterPro" id="IPR050508">
    <property type="entry name" value="Methyltransf_Superfamily"/>
</dbReference>
<keyword evidence="2" id="KW-0489">Methyltransferase</keyword>
<name>A0A7C9IXN8_9BURK</name>
<dbReference type="AlphaFoldDB" id="A0A7C9IXN8"/>
<dbReference type="InterPro" id="IPR013216">
    <property type="entry name" value="Methyltransf_11"/>
</dbReference>
<dbReference type="InterPro" id="IPR029063">
    <property type="entry name" value="SAM-dependent_MTases_sf"/>
</dbReference>